<comment type="caution">
    <text evidence="1">The sequence shown here is derived from an EMBL/GenBank/DDBJ whole genome shotgun (WGS) entry which is preliminary data.</text>
</comment>
<sequence>MIFLHIPVIRVQESSKVESPLSSPRVHSPIEPSLTIEPVVKFEPSLVNSSVTTESSPVVEPAIQESPPVVDTSNPSCASIVPLPLLWLCILLVAPLSLQGPTFGAWSLSCGNYRQKGVVAFPGLNWRSLFFVAYLVMCSTTGLGRTSFVVPVALADSVMVKKME</sequence>
<organism evidence="1 2">
    <name type="scientific">Hibiscus sabdariffa</name>
    <name type="common">roselle</name>
    <dbReference type="NCBI Taxonomy" id="183260"/>
    <lineage>
        <taxon>Eukaryota</taxon>
        <taxon>Viridiplantae</taxon>
        <taxon>Streptophyta</taxon>
        <taxon>Embryophyta</taxon>
        <taxon>Tracheophyta</taxon>
        <taxon>Spermatophyta</taxon>
        <taxon>Magnoliopsida</taxon>
        <taxon>eudicotyledons</taxon>
        <taxon>Gunneridae</taxon>
        <taxon>Pentapetalae</taxon>
        <taxon>rosids</taxon>
        <taxon>malvids</taxon>
        <taxon>Malvales</taxon>
        <taxon>Malvaceae</taxon>
        <taxon>Malvoideae</taxon>
        <taxon>Hibiscus</taxon>
    </lineage>
</organism>
<protein>
    <submittedName>
        <fullName evidence="1">Uncharacterized protein</fullName>
    </submittedName>
</protein>
<dbReference type="EMBL" id="JBBPBM010000084">
    <property type="protein sequence ID" value="KAK8510553.1"/>
    <property type="molecule type" value="Genomic_DNA"/>
</dbReference>
<keyword evidence="2" id="KW-1185">Reference proteome</keyword>
<dbReference type="Proteomes" id="UP001472677">
    <property type="component" value="Unassembled WGS sequence"/>
</dbReference>
<accession>A0ABR2BTX8</accession>
<proteinExistence type="predicted"/>
<gene>
    <name evidence="1" type="ORF">V6N12_055482</name>
</gene>
<evidence type="ECO:0000313" key="2">
    <source>
        <dbReference type="Proteomes" id="UP001472677"/>
    </source>
</evidence>
<reference evidence="1 2" key="1">
    <citation type="journal article" date="2024" name="G3 (Bethesda)">
        <title>Genome assembly of Hibiscus sabdariffa L. provides insights into metabolisms of medicinal natural products.</title>
        <authorList>
            <person name="Kim T."/>
        </authorList>
    </citation>
    <scope>NUCLEOTIDE SEQUENCE [LARGE SCALE GENOMIC DNA]</scope>
    <source>
        <strain evidence="1">TK-2024</strain>
        <tissue evidence="1">Old leaves</tissue>
    </source>
</reference>
<evidence type="ECO:0000313" key="1">
    <source>
        <dbReference type="EMBL" id="KAK8510553.1"/>
    </source>
</evidence>
<name>A0ABR2BTX8_9ROSI</name>